<dbReference type="EMBL" id="JAKJSC010000005">
    <property type="protein sequence ID" value="MDE5419702.1"/>
    <property type="molecule type" value="Genomic_DNA"/>
</dbReference>
<comment type="subcellular location">
    <subcellularLocation>
        <location evidence="2">Membrane</location>
        <topology evidence="2">Multi-pass membrane protein</topology>
    </subcellularLocation>
</comment>
<feature type="transmembrane region" description="Helical" evidence="12">
    <location>
        <begin position="203"/>
        <end position="220"/>
    </location>
</feature>
<dbReference type="CDD" id="cd06160">
    <property type="entry name" value="S2P-M50_like_2"/>
    <property type="match status" value="1"/>
</dbReference>
<dbReference type="GO" id="GO:0008233">
    <property type="term" value="F:peptidase activity"/>
    <property type="evidence" value="ECO:0007669"/>
    <property type="project" value="UniProtKB-KW"/>
</dbReference>
<keyword evidence="5 12" id="KW-0812">Transmembrane</keyword>
<proteinExistence type="inferred from homology"/>
<dbReference type="PANTHER" id="PTHR39188:SF3">
    <property type="entry name" value="STAGE IV SPORULATION PROTEIN FB"/>
    <property type="match status" value="1"/>
</dbReference>
<evidence type="ECO:0000256" key="12">
    <source>
        <dbReference type="SAM" id="Phobius"/>
    </source>
</evidence>
<feature type="transmembrane region" description="Helical" evidence="12">
    <location>
        <begin position="84"/>
        <end position="103"/>
    </location>
</feature>
<organism evidence="14 15">
    <name type="scientific">Paralabilibaculum antarcticum</name>
    <dbReference type="NCBI Taxonomy" id="2912572"/>
    <lineage>
        <taxon>Bacteria</taxon>
        <taxon>Pseudomonadati</taxon>
        <taxon>Bacteroidota</taxon>
        <taxon>Bacteroidia</taxon>
        <taxon>Marinilabiliales</taxon>
        <taxon>Marinifilaceae</taxon>
        <taxon>Paralabilibaculum</taxon>
    </lineage>
</organism>
<accession>A0ABT5VWM7</accession>
<feature type="domain" description="Peptidase M50" evidence="13">
    <location>
        <begin position="85"/>
        <end position="157"/>
    </location>
</feature>
<evidence type="ECO:0000256" key="2">
    <source>
        <dbReference type="ARBA" id="ARBA00004141"/>
    </source>
</evidence>
<feature type="transmembrane region" description="Helical" evidence="12">
    <location>
        <begin position="324"/>
        <end position="347"/>
    </location>
</feature>
<evidence type="ECO:0000256" key="6">
    <source>
        <dbReference type="ARBA" id="ARBA00022723"/>
    </source>
</evidence>
<dbReference type="Pfam" id="PF02163">
    <property type="entry name" value="Peptidase_M50"/>
    <property type="match status" value="2"/>
</dbReference>
<evidence type="ECO:0000256" key="9">
    <source>
        <dbReference type="ARBA" id="ARBA00022989"/>
    </source>
</evidence>
<feature type="transmembrane region" description="Helical" evidence="12">
    <location>
        <begin position="164"/>
        <end position="183"/>
    </location>
</feature>
<gene>
    <name evidence="14" type="ORF">L3049_17045</name>
</gene>
<evidence type="ECO:0000313" key="15">
    <source>
        <dbReference type="Proteomes" id="UP001528920"/>
    </source>
</evidence>
<evidence type="ECO:0000256" key="4">
    <source>
        <dbReference type="ARBA" id="ARBA00022670"/>
    </source>
</evidence>
<evidence type="ECO:0000256" key="10">
    <source>
        <dbReference type="ARBA" id="ARBA00023049"/>
    </source>
</evidence>
<evidence type="ECO:0000256" key="5">
    <source>
        <dbReference type="ARBA" id="ARBA00022692"/>
    </source>
</evidence>
<feature type="transmembrane region" description="Helical" evidence="12">
    <location>
        <begin position="136"/>
        <end position="158"/>
    </location>
</feature>
<dbReference type="GO" id="GO:0006508">
    <property type="term" value="P:proteolysis"/>
    <property type="evidence" value="ECO:0007669"/>
    <property type="project" value="UniProtKB-KW"/>
</dbReference>
<evidence type="ECO:0000256" key="3">
    <source>
        <dbReference type="ARBA" id="ARBA00007931"/>
    </source>
</evidence>
<dbReference type="PANTHER" id="PTHR39188">
    <property type="entry name" value="MEMBRANE-ASSOCIATED ZINC METALLOPROTEASE M50B"/>
    <property type="match status" value="1"/>
</dbReference>
<keyword evidence="9 12" id="KW-1133">Transmembrane helix</keyword>
<dbReference type="Proteomes" id="UP001528920">
    <property type="component" value="Unassembled WGS sequence"/>
</dbReference>
<evidence type="ECO:0000256" key="11">
    <source>
        <dbReference type="ARBA" id="ARBA00023136"/>
    </source>
</evidence>
<comment type="similarity">
    <text evidence="3">Belongs to the peptidase M50B family.</text>
</comment>
<keyword evidence="8" id="KW-0862">Zinc</keyword>
<feature type="transmembrane region" description="Helical" evidence="12">
    <location>
        <begin position="60"/>
        <end position="78"/>
    </location>
</feature>
<reference evidence="14 15" key="1">
    <citation type="submission" date="2022-01" db="EMBL/GenBank/DDBJ databases">
        <title>Labilibaculum sp. nov, a marine bacterium isolated from Antarctica.</title>
        <authorList>
            <person name="Dai W."/>
        </authorList>
    </citation>
    <scope>NUCLEOTIDE SEQUENCE [LARGE SCALE GENOMIC DNA]</scope>
    <source>
        <strain evidence="14 15">DW002</strain>
    </source>
</reference>
<keyword evidence="15" id="KW-1185">Reference proteome</keyword>
<dbReference type="RefSeq" id="WP_275111031.1">
    <property type="nucleotide sequence ID" value="NZ_JAKJSC010000005.1"/>
</dbReference>
<sequence>MKSNEELIEISEKSSNEIESEGITAAEIEIRKRIKGGLFTIANESEFPEKPILDEQKQSYKKSLMSAVVFIAAFYFIFKWELDYIFILTGILLIHELGHLLAMKAYNYKDLNMFFIPLLGAAASGTKKEVSQKQKVWISMAGPLPGIIIGSFIYANGYASESEMYMRIGNIFIYLNLFNLLPIMPLDGGRILKDLFFHKKEKISIIFLWVSIACLIIIAIKMEAFMLLLIPVFLFTQINVQSEYSKMRKLFVKKGFDINKGYDDLSKKEYWLFRDELAINMKMIAKMIEPKRYVVTANEKNVINALNNILQKDPLKDIGIGGKIAFIFLWITAFLLPFIVLVVYYLMGLIAF</sequence>
<feature type="domain" description="Peptidase M50" evidence="13">
    <location>
        <begin position="171"/>
        <end position="216"/>
    </location>
</feature>
<evidence type="ECO:0000256" key="7">
    <source>
        <dbReference type="ARBA" id="ARBA00022801"/>
    </source>
</evidence>
<evidence type="ECO:0000259" key="13">
    <source>
        <dbReference type="Pfam" id="PF02163"/>
    </source>
</evidence>
<comment type="cofactor">
    <cofactor evidence="1">
        <name>Zn(2+)</name>
        <dbReference type="ChEBI" id="CHEBI:29105"/>
    </cofactor>
</comment>
<dbReference type="InterPro" id="IPR008915">
    <property type="entry name" value="Peptidase_M50"/>
</dbReference>
<name>A0ABT5VWM7_9BACT</name>
<evidence type="ECO:0000256" key="8">
    <source>
        <dbReference type="ARBA" id="ARBA00022833"/>
    </source>
</evidence>
<keyword evidence="4 14" id="KW-0645">Protease</keyword>
<comment type="caution">
    <text evidence="14">The sequence shown here is derived from an EMBL/GenBank/DDBJ whole genome shotgun (WGS) entry which is preliminary data.</text>
</comment>
<keyword evidence="6" id="KW-0479">Metal-binding</keyword>
<keyword evidence="10" id="KW-0482">Metalloprotease</keyword>
<keyword evidence="11 12" id="KW-0472">Membrane</keyword>
<protein>
    <submittedName>
        <fullName evidence="14">Site-2 protease family protein</fullName>
    </submittedName>
</protein>
<evidence type="ECO:0000313" key="14">
    <source>
        <dbReference type="EMBL" id="MDE5419702.1"/>
    </source>
</evidence>
<keyword evidence="7" id="KW-0378">Hydrolase</keyword>
<evidence type="ECO:0000256" key="1">
    <source>
        <dbReference type="ARBA" id="ARBA00001947"/>
    </source>
</evidence>